<dbReference type="EMBL" id="JBBNAF010000041">
    <property type="protein sequence ID" value="KAK9082035.1"/>
    <property type="molecule type" value="Genomic_DNA"/>
</dbReference>
<sequence>MSCLVSLLAFLFIFSPTYLHHSSKLLQLLILVSLTGALLILLFHSPSFSFLSAVYYLPFSFTVACFRACQLLGKAEICGLLSILFSSKSFLLSRGRCDDVIVYVRLELPSDLTPFSLIKQFLRGRRTIVVVEEKKKQVRFSLVVVVWFPLSFISKSSILRIVDIVLSFVFRLRSSFRHVRFLSVLDVEVDFLQIDAIRCATAHSRARWDFSFLVLCFRPCGFVAGML</sequence>
<feature type="transmembrane region" description="Helical" evidence="1">
    <location>
        <begin position="144"/>
        <end position="170"/>
    </location>
</feature>
<evidence type="ECO:0000256" key="1">
    <source>
        <dbReference type="SAM" id="Phobius"/>
    </source>
</evidence>
<proteinExistence type="predicted"/>
<evidence type="ECO:0008006" key="5">
    <source>
        <dbReference type="Google" id="ProtNLM"/>
    </source>
</evidence>
<keyword evidence="2" id="KW-0732">Signal</keyword>
<name>A0AAP0HGM6_9MAGN</name>
<comment type="caution">
    <text evidence="3">The sequence shown here is derived from an EMBL/GenBank/DDBJ whole genome shotgun (WGS) entry which is preliminary data.</text>
</comment>
<protein>
    <recommendedName>
        <fullName evidence="5">Transmembrane protein</fullName>
    </recommendedName>
</protein>
<organism evidence="3 4">
    <name type="scientific">Stephania yunnanensis</name>
    <dbReference type="NCBI Taxonomy" id="152371"/>
    <lineage>
        <taxon>Eukaryota</taxon>
        <taxon>Viridiplantae</taxon>
        <taxon>Streptophyta</taxon>
        <taxon>Embryophyta</taxon>
        <taxon>Tracheophyta</taxon>
        <taxon>Spermatophyta</taxon>
        <taxon>Magnoliopsida</taxon>
        <taxon>Ranunculales</taxon>
        <taxon>Menispermaceae</taxon>
        <taxon>Menispermoideae</taxon>
        <taxon>Cissampelideae</taxon>
        <taxon>Stephania</taxon>
    </lineage>
</organism>
<evidence type="ECO:0000313" key="4">
    <source>
        <dbReference type="Proteomes" id="UP001420932"/>
    </source>
</evidence>
<feature type="transmembrane region" description="Helical" evidence="1">
    <location>
        <begin position="29"/>
        <end position="57"/>
    </location>
</feature>
<accession>A0AAP0HGM6</accession>
<feature type="signal peptide" evidence="2">
    <location>
        <begin position="1"/>
        <end position="19"/>
    </location>
</feature>
<feature type="chain" id="PRO_5042833134" description="Transmembrane protein" evidence="2">
    <location>
        <begin position="20"/>
        <end position="227"/>
    </location>
</feature>
<keyword evidence="4" id="KW-1185">Reference proteome</keyword>
<keyword evidence="1" id="KW-0472">Membrane</keyword>
<dbReference type="Proteomes" id="UP001420932">
    <property type="component" value="Unassembled WGS sequence"/>
</dbReference>
<keyword evidence="1" id="KW-0812">Transmembrane</keyword>
<evidence type="ECO:0000256" key="2">
    <source>
        <dbReference type="SAM" id="SignalP"/>
    </source>
</evidence>
<keyword evidence="1" id="KW-1133">Transmembrane helix</keyword>
<dbReference type="AlphaFoldDB" id="A0AAP0HGM6"/>
<gene>
    <name evidence="3" type="ORF">Syun_031017</name>
</gene>
<evidence type="ECO:0000313" key="3">
    <source>
        <dbReference type="EMBL" id="KAK9082035.1"/>
    </source>
</evidence>
<reference evidence="3 4" key="1">
    <citation type="submission" date="2024-01" db="EMBL/GenBank/DDBJ databases">
        <title>Genome assemblies of Stephania.</title>
        <authorList>
            <person name="Yang L."/>
        </authorList>
    </citation>
    <scope>NUCLEOTIDE SEQUENCE [LARGE SCALE GENOMIC DNA]</scope>
    <source>
        <strain evidence="3">YNDBR</strain>
        <tissue evidence="3">Leaf</tissue>
    </source>
</reference>